<dbReference type="InterPro" id="IPR001647">
    <property type="entry name" value="HTH_TetR"/>
</dbReference>
<dbReference type="STRING" id="1121899.GCA_000430025_01633"/>
<dbReference type="OrthoDB" id="881297at2"/>
<evidence type="ECO:0000256" key="2">
    <source>
        <dbReference type="PROSITE-ProRule" id="PRU00335"/>
    </source>
</evidence>
<organism evidence="4 5">
    <name type="scientific">Flavobacterium suncheonense GH29-5 = DSM 17707</name>
    <dbReference type="NCBI Taxonomy" id="1121899"/>
    <lineage>
        <taxon>Bacteria</taxon>
        <taxon>Pseudomonadati</taxon>
        <taxon>Bacteroidota</taxon>
        <taxon>Flavobacteriia</taxon>
        <taxon>Flavobacteriales</taxon>
        <taxon>Flavobacteriaceae</taxon>
        <taxon>Flavobacterium</taxon>
    </lineage>
</organism>
<feature type="domain" description="HTH tetR-type" evidence="3">
    <location>
        <begin position="1"/>
        <end position="59"/>
    </location>
</feature>
<dbReference type="Gene3D" id="1.10.10.60">
    <property type="entry name" value="Homeodomain-like"/>
    <property type="match status" value="1"/>
</dbReference>
<evidence type="ECO:0000259" key="3">
    <source>
        <dbReference type="PROSITE" id="PS50977"/>
    </source>
</evidence>
<dbReference type="eggNOG" id="COG1309">
    <property type="taxonomic scope" value="Bacteria"/>
</dbReference>
<keyword evidence="5" id="KW-1185">Reference proteome</keyword>
<dbReference type="InterPro" id="IPR050624">
    <property type="entry name" value="HTH-type_Tx_Regulator"/>
</dbReference>
<evidence type="ECO:0000256" key="1">
    <source>
        <dbReference type="ARBA" id="ARBA00023125"/>
    </source>
</evidence>
<accession>A0A0A2MFN8</accession>
<evidence type="ECO:0000313" key="4">
    <source>
        <dbReference type="EMBL" id="KGO90421.1"/>
    </source>
</evidence>
<dbReference type="AlphaFoldDB" id="A0A0A2MFN8"/>
<dbReference type="PANTHER" id="PTHR43479:SF11">
    <property type="entry name" value="ACREF_ENVCD OPERON REPRESSOR-RELATED"/>
    <property type="match status" value="1"/>
</dbReference>
<feature type="DNA-binding region" description="H-T-H motif" evidence="2">
    <location>
        <begin position="22"/>
        <end position="41"/>
    </location>
</feature>
<dbReference type="GO" id="GO:0003677">
    <property type="term" value="F:DNA binding"/>
    <property type="evidence" value="ECO:0007669"/>
    <property type="project" value="UniProtKB-UniRule"/>
</dbReference>
<reference evidence="4 5" key="1">
    <citation type="submission" date="2013-09" db="EMBL/GenBank/DDBJ databases">
        <authorList>
            <person name="Zeng Z."/>
            <person name="Chen C."/>
        </authorList>
    </citation>
    <scope>NUCLEOTIDE SEQUENCE [LARGE SCALE GENOMIC DNA]</scope>
    <source>
        <strain evidence="4 5">GH29-5</strain>
    </source>
</reference>
<name>A0A0A2MFN8_9FLAO</name>
<protein>
    <submittedName>
        <fullName evidence="4">TetR family transcriptional regulator</fullName>
    </submittedName>
</protein>
<dbReference type="Proteomes" id="UP000030121">
    <property type="component" value="Unassembled WGS sequence"/>
</dbReference>
<gene>
    <name evidence="4" type="ORF">Q764_02380</name>
</gene>
<comment type="caution">
    <text evidence="4">The sequence shown here is derived from an EMBL/GenBank/DDBJ whole genome shotgun (WGS) entry which is preliminary data.</text>
</comment>
<dbReference type="EMBL" id="JRLW01000002">
    <property type="protein sequence ID" value="KGO90421.1"/>
    <property type="molecule type" value="Genomic_DNA"/>
</dbReference>
<proteinExistence type="predicted"/>
<evidence type="ECO:0000313" key="5">
    <source>
        <dbReference type="Proteomes" id="UP000030121"/>
    </source>
</evidence>
<dbReference type="PANTHER" id="PTHR43479">
    <property type="entry name" value="ACREF/ENVCD OPERON REPRESSOR-RELATED"/>
    <property type="match status" value="1"/>
</dbReference>
<dbReference type="PROSITE" id="PS50977">
    <property type="entry name" value="HTH_TETR_2"/>
    <property type="match status" value="1"/>
</dbReference>
<dbReference type="Gene3D" id="1.10.357.10">
    <property type="entry name" value="Tetracycline Repressor, domain 2"/>
    <property type="match status" value="1"/>
</dbReference>
<dbReference type="SUPFAM" id="SSF46689">
    <property type="entry name" value="Homeodomain-like"/>
    <property type="match status" value="1"/>
</dbReference>
<keyword evidence="1 2" id="KW-0238">DNA-binding</keyword>
<dbReference type="Pfam" id="PF00440">
    <property type="entry name" value="TetR_N"/>
    <property type="match status" value="1"/>
</dbReference>
<dbReference type="RefSeq" id="WP_026980085.1">
    <property type="nucleotide sequence ID" value="NZ_AUCZ01000007.1"/>
</dbReference>
<sequence length="200" mass="23324">MKNDILQKASDMFLSLGFKSVTMDDIANELGISKKTIYQHYATKDDLVQATTLFLFETISAGIDEICAVNKNPIEELFEIKEYVLRHLKNESSSPFYQLQKFYPKIFSTLKCKQFDKLDSCVIQNLKRGIELGLYRKEIDLEFIGRIYYTGLNSLKDIEIFPETMFNMRSLQENFLEYHLRGITTEKGLAVLKQFIIKQE</sequence>
<dbReference type="InterPro" id="IPR009057">
    <property type="entry name" value="Homeodomain-like_sf"/>
</dbReference>
<dbReference type="PRINTS" id="PR00455">
    <property type="entry name" value="HTHTETR"/>
</dbReference>